<evidence type="ECO:0000256" key="8">
    <source>
        <dbReference type="SAM" id="MobiDB-lite"/>
    </source>
</evidence>
<name>A0A7W7QSU9_9ACTN</name>
<reference evidence="10 11" key="1">
    <citation type="submission" date="2020-08" db="EMBL/GenBank/DDBJ databases">
        <title>Genomic Encyclopedia of Type Strains, Phase III (KMG-III): the genomes of soil and plant-associated and newly described type strains.</title>
        <authorList>
            <person name="Whitman W."/>
        </authorList>
    </citation>
    <scope>NUCLEOTIDE SEQUENCE [LARGE SCALE GENOMIC DNA]</scope>
    <source>
        <strain evidence="10 11">CECT 8840</strain>
    </source>
</reference>
<proteinExistence type="inferred from homology"/>
<feature type="transmembrane region" description="Helical" evidence="7">
    <location>
        <begin position="228"/>
        <end position="251"/>
    </location>
</feature>
<feature type="transmembrane region" description="Helical" evidence="7">
    <location>
        <begin position="41"/>
        <end position="62"/>
    </location>
</feature>
<dbReference type="PROSITE" id="PS50928">
    <property type="entry name" value="ABC_TM1"/>
    <property type="match status" value="1"/>
</dbReference>
<gene>
    <name evidence="10" type="ORF">FHS44_006289</name>
</gene>
<dbReference type="InterPro" id="IPR035906">
    <property type="entry name" value="MetI-like_sf"/>
</dbReference>
<dbReference type="RefSeq" id="WP_246436348.1">
    <property type="nucleotide sequence ID" value="NZ_JACHJP010000009.1"/>
</dbReference>
<evidence type="ECO:0000256" key="4">
    <source>
        <dbReference type="ARBA" id="ARBA00022692"/>
    </source>
</evidence>
<keyword evidence="2 7" id="KW-0813">Transport</keyword>
<dbReference type="AlphaFoldDB" id="A0A7W7QSU9"/>
<dbReference type="SUPFAM" id="SSF161098">
    <property type="entry name" value="MetI-like"/>
    <property type="match status" value="1"/>
</dbReference>
<feature type="domain" description="ABC transmembrane type-1" evidence="9">
    <location>
        <begin position="129"/>
        <end position="359"/>
    </location>
</feature>
<dbReference type="GO" id="GO:0071916">
    <property type="term" value="F:dipeptide transmembrane transporter activity"/>
    <property type="evidence" value="ECO:0007669"/>
    <property type="project" value="TreeGrafter"/>
</dbReference>
<feature type="transmembrane region" description="Helical" evidence="7">
    <location>
        <begin position="135"/>
        <end position="156"/>
    </location>
</feature>
<evidence type="ECO:0000256" key="7">
    <source>
        <dbReference type="RuleBase" id="RU363032"/>
    </source>
</evidence>
<dbReference type="GO" id="GO:0005886">
    <property type="term" value="C:plasma membrane"/>
    <property type="evidence" value="ECO:0007669"/>
    <property type="project" value="UniProtKB-SubCell"/>
</dbReference>
<protein>
    <submittedName>
        <fullName evidence="10">Peptide/nickel transport system permease protein</fullName>
    </submittedName>
</protein>
<comment type="caution">
    <text evidence="10">The sequence shown here is derived from an EMBL/GenBank/DDBJ whole genome shotgun (WGS) entry which is preliminary data.</text>
</comment>
<evidence type="ECO:0000313" key="11">
    <source>
        <dbReference type="Proteomes" id="UP000552644"/>
    </source>
</evidence>
<evidence type="ECO:0000256" key="6">
    <source>
        <dbReference type="ARBA" id="ARBA00023136"/>
    </source>
</evidence>
<dbReference type="Pfam" id="PF19300">
    <property type="entry name" value="BPD_transp_1_N"/>
    <property type="match status" value="1"/>
</dbReference>
<accession>A0A7W7QSU9</accession>
<evidence type="ECO:0000259" key="9">
    <source>
        <dbReference type="PROSITE" id="PS50928"/>
    </source>
</evidence>
<evidence type="ECO:0000256" key="3">
    <source>
        <dbReference type="ARBA" id="ARBA00022475"/>
    </source>
</evidence>
<dbReference type="EMBL" id="JACHJP010000009">
    <property type="protein sequence ID" value="MBB4919147.1"/>
    <property type="molecule type" value="Genomic_DNA"/>
</dbReference>
<keyword evidence="3" id="KW-1003">Cell membrane</keyword>
<evidence type="ECO:0000256" key="5">
    <source>
        <dbReference type="ARBA" id="ARBA00022989"/>
    </source>
</evidence>
<comment type="similarity">
    <text evidence="7">Belongs to the binding-protein-dependent transport system permease family.</text>
</comment>
<keyword evidence="4 7" id="KW-0812">Transmembrane</keyword>
<feature type="transmembrane region" description="Helical" evidence="7">
    <location>
        <begin position="291"/>
        <end position="316"/>
    </location>
</feature>
<evidence type="ECO:0000256" key="1">
    <source>
        <dbReference type="ARBA" id="ARBA00004651"/>
    </source>
</evidence>
<feature type="region of interest" description="Disordered" evidence="8">
    <location>
        <begin position="1"/>
        <end position="28"/>
    </location>
</feature>
<dbReference type="Proteomes" id="UP000552644">
    <property type="component" value="Unassembled WGS sequence"/>
</dbReference>
<feature type="transmembrane region" description="Helical" evidence="7">
    <location>
        <begin position="336"/>
        <end position="362"/>
    </location>
</feature>
<feature type="compositionally biased region" description="Polar residues" evidence="8">
    <location>
        <begin position="1"/>
        <end position="11"/>
    </location>
</feature>
<feature type="transmembrane region" description="Helical" evidence="7">
    <location>
        <begin position="168"/>
        <end position="190"/>
    </location>
</feature>
<keyword evidence="5 7" id="KW-1133">Transmembrane helix</keyword>
<sequence length="369" mass="38986">MSPTSVPSKNSEAAPKRESAGAAPRRGGGPSPLVRFLVRRVLTALLLAVGITLVTFVLTNLVPGDPVAANLGQRALGDPAIVAQWKAEHGLDKPLPQQYLLHLQGVLQGDLGTSQQSHRPVLDDLAEAVPATLELAGTAILISLVAGVAFGVIAALRRDRLSDHVLRVLSLVGISVPTFWLALTTFYIFFYRLQITPGSGRIDPGMSAPPHVTGLYTVDSALAGQWDVFASAVGHLATPALVLALYTIGLLTRFTRSAVLEVMGQDYVRAARAKGLPGRVILFRYVLRSALVPIITVAGLAFGSLLSGTVLVEAIFAWPGVGQYAFKSATTLDLPAVMGVGLVIGAVYLVINLIVDVLYGVIDPRVRLT</sequence>
<dbReference type="InterPro" id="IPR045621">
    <property type="entry name" value="BPD_transp_1_N"/>
</dbReference>
<evidence type="ECO:0000313" key="10">
    <source>
        <dbReference type="EMBL" id="MBB4919147.1"/>
    </source>
</evidence>
<dbReference type="Gene3D" id="1.10.3720.10">
    <property type="entry name" value="MetI-like"/>
    <property type="match status" value="1"/>
</dbReference>
<dbReference type="CDD" id="cd06261">
    <property type="entry name" value="TM_PBP2"/>
    <property type="match status" value="1"/>
</dbReference>
<dbReference type="Pfam" id="PF00528">
    <property type="entry name" value="BPD_transp_1"/>
    <property type="match status" value="1"/>
</dbReference>
<comment type="subcellular location">
    <subcellularLocation>
        <location evidence="1 7">Cell membrane</location>
        <topology evidence="1 7">Multi-pass membrane protein</topology>
    </subcellularLocation>
</comment>
<keyword evidence="11" id="KW-1185">Reference proteome</keyword>
<keyword evidence="6 7" id="KW-0472">Membrane</keyword>
<evidence type="ECO:0000256" key="2">
    <source>
        <dbReference type="ARBA" id="ARBA00022448"/>
    </source>
</evidence>
<dbReference type="PANTHER" id="PTHR43163:SF6">
    <property type="entry name" value="DIPEPTIDE TRANSPORT SYSTEM PERMEASE PROTEIN DPPB-RELATED"/>
    <property type="match status" value="1"/>
</dbReference>
<dbReference type="InterPro" id="IPR000515">
    <property type="entry name" value="MetI-like"/>
</dbReference>
<dbReference type="PANTHER" id="PTHR43163">
    <property type="entry name" value="DIPEPTIDE TRANSPORT SYSTEM PERMEASE PROTEIN DPPB-RELATED"/>
    <property type="match status" value="1"/>
</dbReference>
<organism evidence="10 11">
    <name type="scientific">Streptosporangium saharense</name>
    <dbReference type="NCBI Taxonomy" id="1706840"/>
    <lineage>
        <taxon>Bacteria</taxon>
        <taxon>Bacillati</taxon>
        <taxon>Actinomycetota</taxon>
        <taxon>Actinomycetes</taxon>
        <taxon>Streptosporangiales</taxon>
        <taxon>Streptosporangiaceae</taxon>
        <taxon>Streptosporangium</taxon>
    </lineage>
</organism>